<comment type="caution">
    <text evidence="3">The sequence shown here is derived from an EMBL/GenBank/DDBJ whole genome shotgun (WGS) entry which is preliminary data.</text>
</comment>
<evidence type="ECO:0000256" key="1">
    <source>
        <dbReference type="ARBA" id="ARBA00022679"/>
    </source>
</evidence>
<dbReference type="PANTHER" id="PTHR11712">
    <property type="entry name" value="POLYKETIDE SYNTHASE-RELATED"/>
    <property type="match status" value="1"/>
</dbReference>
<proteinExistence type="predicted"/>
<dbReference type="PROSITE" id="PS51257">
    <property type="entry name" value="PROKAR_LIPOPROTEIN"/>
    <property type="match status" value="1"/>
</dbReference>
<gene>
    <name evidence="3" type="ORF">CH338_14950</name>
</gene>
<dbReference type="AlphaFoldDB" id="A0A327KHZ7"/>
<evidence type="ECO:0000313" key="4">
    <source>
        <dbReference type="Proteomes" id="UP000248863"/>
    </source>
</evidence>
<dbReference type="Gene3D" id="3.40.47.10">
    <property type="match status" value="1"/>
</dbReference>
<dbReference type="RefSeq" id="WP_111357948.1">
    <property type="nucleotide sequence ID" value="NZ_NHSK01000214.1"/>
</dbReference>
<dbReference type="GO" id="GO:0006633">
    <property type="term" value="P:fatty acid biosynthetic process"/>
    <property type="evidence" value="ECO:0007669"/>
    <property type="project" value="TreeGrafter"/>
</dbReference>
<organism evidence="3 4">
    <name type="scientific">Rhodoplanes elegans</name>
    <dbReference type="NCBI Taxonomy" id="29408"/>
    <lineage>
        <taxon>Bacteria</taxon>
        <taxon>Pseudomonadati</taxon>
        <taxon>Pseudomonadota</taxon>
        <taxon>Alphaproteobacteria</taxon>
        <taxon>Hyphomicrobiales</taxon>
        <taxon>Nitrobacteraceae</taxon>
        <taxon>Rhodoplanes</taxon>
    </lineage>
</organism>
<accession>A0A327KHZ7</accession>
<dbReference type="PANTHER" id="PTHR11712:SF336">
    <property type="entry name" value="3-OXOACYL-[ACYL-CARRIER-PROTEIN] SYNTHASE, MITOCHONDRIAL"/>
    <property type="match status" value="1"/>
</dbReference>
<evidence type="ECO:0000313" key="3">
    <source>
        <dbReference type="EMBL" id="RAI37776.1"/>
    </source>
</evidence>
<dbReference type="EMBL" id="NPEU01000163">
    <property type="protein sequence ID" value="RAI37776.1"/>
    <property type="molecule type" value="Genomic_DNA"/>
</dbReference>
<protein>
    <submittedName>
        <fullName evidence="3">Beta-ketoacyl-ACP synthase II</fullName>
    </submittedName>
</protein>
<dbReference type="OrthoDB" id="9808685at2"/>
<dbReference type="Pfam" id="PF00109">
    <property type="entry name" value="ketoacyl-synt"/>
    <property type="match status" value="1"/>
</dbReference>
<sequence>MADATREAWITGIGLVSCLGEGDAAHWQAFDAATPVYDETSFAPYVVHPLALPSFDAQIPKKGDQRQMEQWQRTGTYAAGLALDAAGLKGKADVLGRMDMIVAAGGGERDWAVDSAIVSGLAGAENPGAYLNERLTSDLRPTLFLAQLSNLLAGNISIVHGVTGSSRTFMGEEGSGVEAVRIAQARIASGQSDVTLVGGSQNGERKDLLMLFEFGGHALKSPYRTVWDRAGQPGFATASLGAFLVIEEKAHAQARGATPLARLSSVVSDRARRDAPGAVTASLDRLWERLPAVTADRAAVLSGATGAADATAQERAALAARGLPVRATGSIAGHSIEPQFVFNIALAALALGQGRLFAPCDTSGFEQPATGPLDQVVVTGVGHWRGEGLALVEAVR</sequence>
<feature type="domain" description="Beta-ketoacyl synthase-like N-terminal" evidence="2">
    <location>
        <begin position="53"/>
        <end position="250"/>
    </location>
</feature>
<dbReference type="Proteomes" id="UP000248863">
    <property type="component" value="Unassembled WGS sequence"/>
</dbReference>
<dbReference type="NCBIfam" id="NF005084">
    <property type="entry name" value="PRK06519.1"/>
    <property type="match status" value="1"/>
</dbReference>
<dbReference type="InterPro" id="IPR000794">
    <property type="entry name" value="Beta-ketoacyl_synthase"/>
</dbReference>
<dbReference type="InterPro" id="IPR016039">
    <property type="entry name" value="Thiolase-like"/>
</dbReference>
<dbReference type="InterPro" id="IPR014030">
    <property type="entry name" value="Ketoacyl_synth_N"/>
</dbReference>
<keyword evidence="4" id="KW-1185">Reference proteome</keyword>
<name>A0A327KHZ7_9BRAD</name>
<evidence type="ECO:0000259" key="2">
    <source>
        <dbReference type="Pfam" id="PF00109"/>
    </source>
</evidence>
<reference evidence="3 4" key="1">
    <citation type="submission" date="2017-07" db="EMBL/GenBank/DDBJ databases">
        <title>Draft Genome Sequences of Select Purple Nonsulfur Bacteria.</title>
        <authorList>
            <person name="Lasarre B."/>
            <person name="Mckinlay J.B."/>
        </authorList>
    </citation>
    <scope>NUCLEOTIDE SEQUENCE [LARGE SCALE GENOMIC DNA]</scope>
    <source>
        <strain evidence="3 4">DSM 11907</strain>
    </source>
</reference>
<dbReference type="SUPFAM" id="SSF53901">
    <property type="entry name" value="Thiolase-like"/>
    <property type="match status" value="2"/>
</dbReference>
<dbReference type="GO" id="GO:0004315">
    <property type="term" value="F:3-oxoacyl-[acyl-carrier-protein] synthase activity"/>
    <property type="evidence" value="ECO:0007669"/>
    <property type="project" value="TreeGrafter"/>
</dbReference>
<keyword evidence="1" id="KW-0808">Transferase</keyword>